<dbReference type="EMBL" id="CT868053">
    <property type="protein sequence ID" value="CAK67651.1"/>
    <property type="molecule type" value="Genomic_DNA"/>
</dbReference>
<name>A0CA34_PARTE</name>
<sequence length="141" mass="16569">MMKEAINQAIGWNYQMVFLKVLKLLTSVYIKVEQKSVNGIFGTRWSMVMRKKKGCKNSIQNLHLIMKTIIFFSGGGSYDEEGNKLGNWVEVSEDFSEESQVTYVGVYNNGKKVGRWDIWYQEDDENIKMQEIKYKWRGIIY</sequence>
<keyword evidence="2" id="KW-1185">Reference proteome</keyword>
<dbReference type="InParanoid" id="A0CA34"/>
<dbReference type="HOGENOM" id="CLU_1829087_0_0_1"/>
<dbReference type="GeneID" id="5020833"/>
<dbReference type="KEGG" id="ptm:GSPATT00036430001"/>
<dbReference type="OrthoDB" id="10536161at2759"/>
<accession>A0CA34</accession>
<evidence type="ECO:0000313" key="1">
    <source>
        <dbReference type="EMBL" id="CAK67651.1"/>
    </source>
</evidence>
<dbReference type="PANTHER" id="PTHR33706">
    <property type="entry name" value="MORN VARIANT REPEAT PROTEIN"/>
    <property type="match status" value="1"/>
</dbReference>
<dbReference type="Proteomes" id="UP000000600">
    <property type="component" value="Unassembled WGS sequence"/>
</dbReference>
<evidence type="ECO:0000313" key="2">
    <source>
        <dbReference type="Proteomes" id="UP000000600"/>
    </source>
</evidence>
<gene>
    <name evidence="1" type="ORF">GSPATT00036430001</name>
</gene>
<dbReference type="RefSeq" id="XP_001435048.1">
    <property type="nucleotide sequence ID" value="XM_001435011.1"/>
</dbReference>
<proteinExistence type="predicted"/>
<protein>
    <submittedName>
        <fullName evidence="1">Uncharacterized protein</fullName>
    </submittedName>
</protein>
<dbReference type="PANTHER" id="PTHR33706:SF1">
    <property type="entry name" value="TPR REPEAT PROTEIN"/>
    <property type="match status" value="1"/>
</dbReference>
<organism evidence="1 2">
    <name type="scientific">Paramecium tetraurelia</name>
    <dbReference type="NCBI Taxonomy" id="5888"/>
    <lineage>
        <taxon>Eukaryota</taxon>
        <taxon>Sar</taxon>
        <taxon>Alveolata</taxon>
        <taxon>Ciliophora</taxon>
        <taxon>Intramacronucleata</taxon>
        <taxon>Oligohymenophorea</taxon>
        <taxon>Peniculida</taxon>
        <taxon>Parameciidae</taxon>
        <taxon>Paramecium</taxon>
    </lineage>
</organism>
<dbReference type="AlphaFoldDB" id="A0CA34"/>
<reference evidence="1 2" key="1">
    <citation type="journal article" date="2006" name="Nature">
        <title>Global trends of whole-genome duplications revealed by the ciliate Paramecium tetraurelia.</title>
        <authorList>
            <consortium name="Genoscope"/>
            <person name="Aury J.-M."/>
            <person name="Jaillon O."/>
            <person name="Duret L."/>
            <person name="Noel B."/>
            <person name="Jubin C."/>
            <person name="Porcel B.M."/>
            <person name="Segurens B."/>
            <person name="Daubin V."/>
            <person name="Anthouard V."/>
            <person name="Aiach N."/>
            <person name="Arnaiz O."/>
            <person name="Billaut A."/>
            <person name="Beisson J."/>
            <person name="Blanc I."/>
            <person name="Bouhouche K."/>
            <person name="Camara F."/>
            <person name="Duharcourt S."/>
            <person name="Guigo R."/>
            <person name="Gogendeau D."/>
            <person name="Katinka M."/>
            <person name="Keller A.-M."/>
            <person name="Kissmehl R."/>
            <person name="Klotz C."/>
            <person name="Koll F."/>
            <person name="Le Moue A."/>
            <person name="Lepere C."/>
            <person name="Malinsky S."/>
            <person name="Nowacki M."/>
            <person name="Nowak J.K."/>
            <person name="Plattner H."/>
            <person name="Poulain J."/>
            <person name="Ruiz F."/>
            <person name="Serrano V."/>
            <person name="Zagulski M."/>
            <person name="Dessen P."/>
            <person name="Betermier M."/>
            <person name="Weissenbach J."/>
            <person name="Scarpelli C."/>
            <person name="Schachter V."/>
            <person name="Sperling L."/>
            <person name="Meyer E."/>
            <person name="Cohen J."/>
            <person name="Wincker P."/>
        </authorList>
    </citation>
    <scope>NUCLEOTIDE SEQUENCE [LARGE SCALE GENOMIC DNA]</scope>
    <source>
        <strain evidence="1 2">Stock d4-2</strain>
    </source>
</reference>